<keyword evidence="12" id="KW-1185">Reference proteome</keyword>
<evidence type="ECO:0000313" key="11">
    <source>
        <dbReference type="EMBL" id="KAJ6222182.1"/>
    </source>
</evidence>
<comment type="similarity">
    <text evidence="5">Belongs to the transferrin family.</text>
</comment>
<evidence type="ECO:0000259" key="10">
    <source>
        <dbReference type="PROSITE" id="PS51408"/>
    </source>
</evidence>
<feature type="disulfide bond" evidence="8">
    <location>
        <begin position="109"/>
        <end position="195"/>
    </location>
</feature>
<dbReference type="Proteomes" id="UP001142055">
    <property type="component" value="Chromosome 1"/>
</dbReference>
<keyword evidence="2" id="KW-0964">Secreted</keyword>
<dbReference type="GO" id="GO:0005615">
    <property type="term" value="C:extracellular space"/>
    <property type="evidence" value="ECO:0007669"/>
    <property type="project" value="InterPro"/>
</dbReference>
<keyword evidence="9" id="KW-1133">Transmembrane helix</keyword>
<feature type="disulfide bond" evidence="8">
    <location>
        <begin position="465"/>
        <end position="557"/>
    </location>
</feature>
<feature type="disulfide bond" evidence="8">
    <location>
        <begin position="228"/>
        <end position="242"/>
    </location>
</feature>
<dbReference type="AlphaFoldDB" id="A0A9Q0MDD9"/>
<feature type="transmembrane region" description="Helical" evidence="9">
    <location>
        <begin position="707"/>
        <end position="728"/>
    </location>
</feature>
<keyword evidence="5" id="KW-0406">Ion transport</keyword>
<comment type="caution">
    <text evidence="11">The sequence shown here is derived from an EMBL/GenBank/DDBJ whole genome shotgun (WGS) entry which is preliminary data.</text>
</comment>
<keyword evidence="5" id="KW-0813">Transport</keyword>
<dbReference type="GO" id="GO:0046872">
    <property type="term" value="F:metal ion binding"/>
    <property type="evidence" value="ECO:0007669"/>
    <property type="project" value="UniProtKB-KW"/>
</dbReference>
<dbReference type="GO" id="GO:0006826">
    <property type="term" value="P:iron ion transport"/>
    <property type="evidence" value="ECO:0007669"/>
    <property type="project" value="UniProtKB-KW"/>
</dbReference>
<keyword evidence="9" id="KW-0812">Transmembrane</keyword>
<sequence>MYCTISNNEHKKCKDWSRAISSAYSLEYNIECHQTNGKDQCMQLIEDQKMDLVSLEPGEVYIAGRYHSLVPIVHETYMTSNLTYSVAVVKSSSFSYIRDLKDLRSRKACFSGVGQIAGWMYPIVQLLEKDLIDVIDCNNIIQNAANFFGSSCAPNALIDKNNPIGTNPQSICTLCASKDCSGNDLYAHSEGALHCLMNSGDVAFVRHSAIDQLIRTARFKRQDFELLCPSGTRMSIENYGQCNWGVVPPNAIVISSVVLPNERKRIQKFLVESSRLFSFNPNANLNINRNILPTIDQQFNQFLSLNYGALNLLFNDDTKTFAPIDKLRQSFRGYFGLFHPYVDMEQLTKQLRKCYVPGAKLCVTSTPELEKCSQMKSAFRTQVLLPELSCVLGENTADCMRKVQQEHADLVVLDAADIYTGGQKFNLEPIIAEQNNLNDSYYVVALAKKADPHTDLLYLKRKNSCHSGYKTAAGWVIPMAFLMSNSRMRSYGCDSVRSASEFFSKSCVPGALSSEYHSNENVWEYNNLCGLCHGSSYRYCRRDASEPYFGDTGALRCLVEGGGDVAFAKHTTIFDNTNGRNPDYWARNKIDEDFELLCRDGSRAEVKDFAKCSLGQVVSNALVTNEYKPYTHREAYVALFIYAQRFFGSKYSKEFTFKMFVSGPKHKDLIFQDSTVNLKPIPHNRRNYRSYLGHDFLRAMSIVDCTASSSTIFLSTTLPFLIASIYIFL</sequence>
<evidence type="ECO:0000256" key="5">
    <source>
        <dbReference type="PIRNR" id="PIRNR002549"/>
    </source>
</evidence>
<feature type="disulfide bond" evidence="8">
    <location>
        <begin position="598"/>
        <end position="612"/>
    </location>
</feature>
<dbReference type="InterPro" id="IPR001156">
    <property type="entry name" value="Transferrin-like_dom"/>
</dbReference>
<evidence type="ECO:0000256" key="1">
    <source>
        <dbReference type="ARBA" id="ARBA00004613"/>
    </source>
</evidence>
<proteinExistence type="inferred from homology"/>
<feature type="disulfide bond" evidence="8">
    <location>
        <begin position="529"/>
        <end position="540"/>
    </location>
</feature>
<feature type="binding site" evidence="6">
    <location>
        <position position="474"/>
    </location>
    <ligand>
        <name>hydrogencarbonate</name>
        <dbReference type="ChEBI" id="CHEBI:17544"/>
        <label>1</label>
    </ligand>
</feature>
<feature type="binding site" evidence="7">
    <location>
        <position position="414"/>
    </location>
    <ligand>
        <name>Fe(3+)</name>
        <dbReference type="ChEBI" id="CHEBI:29034"/>
        <label>2</label>
    </ligand>
</feature>
<dbReference type="OMA" id="CPVPAMT"/>
<feature type="domain" description="Transferrin-like" evidence="10">
    <location>
        <begin position="359"/>
        <end position="705"/>
    </location>
</feature>
<dbReference type="SUPFAM" id="SSF53850">
    <property type="entry name" value="Periplasmic binding protein-like II"/>
    <property type="match status" value="2"/>
</dbReference>
<dbReference type="Pfam" id="PF00405">
    <property type="entry name" value="Transferrin"/>
    <property type="match status" value="2"/>
</dbReference>
<feature type="binding site" evidence="6">
    <location>
        <position position="117"/>
    </location>
    <ligand>
        <name>hydrogencarbonate</name>
        <dbReference type="ChEBI" id="CHEBI:17544"/>
        <label>1</label>
    </ligand>
</feature>
<feature type="binding site" evidence="6">
    <location>
        <position position="473"/>
    </location>
    <ligand>
        <name>hydrogencarbonate</name>
        <dbReference type="ChEBI" id="CHEBI:17544"/>
        <label>1</label>
    </ligand>
</feature>
<evidence type="ECO:0000256" key="7">
    <source>
        <dbReference type="PIRSR" id="PIRSR002549-3"/>
    </source>
</evidence>
<dbReference type="Gene3D" id="3.40.190.10">
    <property type="entry name" value="Periplasmic binding protein-like II"/>
    <property type="match status" value="4"/>
</dbReference>
<feature type="disulfide bond" evidence="8">
    <location>
        <begin position="13"/>
        <end position="32"/>
    </location>
</feature>
<dbReference type="PRINTS" id="PR00422">
    <property type="entry name" value="TRANSFERRIN"/>
</dbReference>
<comment type="subcellular location">
    <subcellularLocation>
        <location evidence="1">Secreted</location>
    </subcellularLocation>
</comment>
<feature type="binding site" evidence="6">
    <location>
        <position position="118"/>
    </location>
    <ligand>
        <name>hydrogencarbonate</name>
        <dbReference type="ChEBI" id="CHEBI:17544"/>
        <label>1</label>
    </ligand>
</feature>
<keyword evidence="4 8" id="KW-1015">Disulfide bond</keyword>
<keyword evidence="9" id="KW-0472">Membrane</keyword>
<dbReference type="GO" id="GO:0005769">
    <property type="term" value="C:early endosome"/>
    <property type="evidence" value="ECO:0007669"/>
    <property type="project" value="TreeGrafter"/>
</dbReference>
<evidence type="ECO:0000256" key="3">
    <source>
        <dbReference type="ARBA" id="ARBA00022737"/>
    </source>
</evidence>
<evidence type="ECO:0000256" key="8">
    <source>
        <dbReference type="PIRSR" id="PIRSR002549-4"/>
    </source>
</evidence>
<dbReference type="GO" id="GO:0005886">
    <property type="term" value="C:plasma membrane"/>
    <property type="evidence" value="ECO:0007669"/>
    <property type="project" value="TreeGrafter"/>
</dbReference>
<feature type="domain" description="Transferrin-like" evidence="10">
    <location>
        <begin position="1"/>
        <end position="339"/>
    </location>
</feature>
<protein>
    <recommendedName>
        <fullName evidence="10">Transferrin-like domain-containing protein</fullName>
    </recommendedName>
</protein>
<dbReference type="CDD" id="cd13529">
    <property type="entry name" value="PBP2_transferrin"/>
    <property type="match status" value="2"/>
</dbReference>
<dbReference type="InterPro" id="IPR016357">
    <property type="entry name" value="Transferrin"/>
</dbReference>
<keyword evidence="5 7" id="KW-0479">Metal-binding</keyword>
<feature type="disulfide bond" evidence="8">
    <location>
        <begin position="493"/>
        <end position="705"/>
    </location>
</feature>
<feature type="disulfide bond" evidence="8">
    <location>
        <begin position="3"/>
        <end position="41"/>
    </location>
</feature>
<organism evidence="11 12">
    <name type="scientific">Blomia tropicalis</name>
    <name type="common">Mite</name>
    <dbReference type="NCBI Taxonomy" id="40697"/>
    <lineage>
        <taxon>Eukaryota</taxon>
        <taxon>Metazoa</taxon>
        <taxon>Ecdysozoa</taxon>
        <taxon>Arthropoda</taxon>
        <taxon>Chelicerata</taxon>
        <taxon>Arachnida</taxon>
        <taxon>Acari</taxon>
        <taxon>Acariformes</taxon>
        <taxon>Sarcoptiformes</taxon>
        <taxon>Astigmata</taxon>
        <taxon>Glycyphagoidea</taxon>
        <taxon>Echimyopodidae</taxon>
        <taxon>Blomia</taxon>
    </lineage>
</organism>
<feature type="disulfide bond" evidence="8">
    <location>
        <begin position="507"/>
        <end position="532"/>
    </location>
</feature>
<feature type="disulfide bond" evidence="8">
    <location>
        <begin position="152"/>
        <end position="175"/>
    </location>
</feature>
<feature type="disulfide bond" evidence="8">
    <location>
        <begin position="372"/>
        <end position="390"/>
    </location>
</feature>
<dbReference type="GO" id="GO:0055037">
    <property type="term" value="C:recycling endosome"/>
    <property type="evidence" value="ECO:0007669"/>
    <property type="project" value="TreeGrafter"/>
</dbReference>
<gene>
    <name evidence="11" type="ORF">RDWZM_000727</name>
</gene>
<dbReference type="FunFam" id="3.40.190.10:FF:000095">
    <property type="entry name" value="Lactotransferrin"/>
    <property type="match status" value="1"/>
</dbReference>
<dbReference type="EMBL" id="JAPWDV010000001">
    <property type="protein sequence ID" value="KAJ6222182.1"/>
    <property type="molecule type" value="Genomic_DNA"/>
</dbReference>
<reference evidence="11" key="1">
    <citation type="submission" date="2022-12" db="EMBL/GenBank/DDBJ databases">
        <title>Genome assemblies of Blomia tropicalis.</title>
        <authorList>
            <person name="Cui Y."/>
        </authorList>
    </citation>
    <scope>NUCLEOTIDE SEQUENCE</scope>
    <source>
        <tissue evidence="11">Adult mites</tissue>
    </source>
</reference>
<evidence type="ECO:0000256" key="2">
    <source>
        <dbReference type="ARBA" id="ARBA00022525"/>
    </source>
</evidence>
<evidence type="ECO:0000256" key="6">
    <source>
        <dbReference type="PIRSR" id="PIRSR002549-2"/>
    </source>
</evidence>
<keyword evidence="3" id="KW-0677">Repeat</keyword>
<feature type="disulfide bond" evidence="8">
    <location>
        <begin position="362"/>
        <end position="399"/>
    </location>
</feature>
<dbReference type="SMART" id="SM00094">
    <property type="entry name" value="TR_FER"/>
    <property type="match status" value="2"/>
</dbReference>
<keyword evidence="5" id="KW-0410">Iron transport</keyword>
<dbReference type="PANTHER" id="PTHR11485">
    <property type="entry name" value="TRANSFERRIN"/>
    <property type="match status" value="1"/>
</dbReference>
<name>A0A9Q0MDD9_BLOTA</name>
<feature type="binding site" evidence="7">
    <location>
        <position position="441"/>
    </location>
    <ligand>
        <name>Fe(3+)</name>
        <dbReference type="ChEBI" id="CHEBI:29034"/>
        <label>1</label>
    </ligand>
</feature>
<evidence type="ECO:0000256" key="4">
    <source>
        <dbReference type="ARBA" id="ARBA00023157"/>
    </source>
</evidence>
<evidence type="ECO:0000313" key="12">
    <source>
        <dbReference type="Proteomes" id="UP001142055"/>
    </source>
</evidence>
<dbReference type="PROSITE" id="PS51408">
    <property type="entry name" value="TRANSFERRIN_LIKE_4"/>
    <property type="match status" value="2"/>
</dbReference>
<dbReference type="PANTHER" id="PTHR11485:SF29">
    <property type="entry name" value="TRANSFERRIN 2"/>
    <property type="match status" value="1"/>
</dbReference>
<accession>A0A9Q0MDD9</accession>
<evidence type="ECO:0000256" key="9">
    <source>
        <dbReference type="SAM" id="Phobius"/>
    </source>
</evidence>
<feature type="disulfide bond" evidence="8">
    <location>
        <begin position="172"/>
        <end position="180"/>
    </location>
</feature>
<keyword evidence="5 7" id="KW-0408">Iron</keyword>
<dbReference type="PIRSF" id="PIRSF002549">
    <property type="entry name" value="Transferrin"/>
    <property type="match status" value="1"/>
</dbReference>